<dbReference type="SMART" id="SM00471">
    <property type="entry name" value="HDc"/>
    <property type="match status" value="1"/>
</dbReference>
<evidence type="ECO:0000313" key="2">
    <source>
        <dbReference type="EMBL" id="MYL65146.1"/>
    </source>
</evidence>
<reference evidence="2 3" key="1">
    <citation type="submission" date="2019-11" db="EMBL/GenBank/DDBJ databases">
        <title>Genome sequences of 17 halophilic strains isolated from different environments.</title>
        <authorList>
            <person name="Furrow R.E."/>
        </authorList>
    </citation>
    <scope>NUCLEOTIDE SEQUENCE [LARGE SCALE GENOMIC DNA]</scope>
    <source>
        <strain evidence="2 3">22506_14_FS</strain>
    </source>
</reference>
<proteinExistence type="predicted"/>
<evidence type="ECO:0000313" key="3">
    <source>
        <dbReference type="Proteomes" id="UP000447833"/>
    </source>
</evidence>
<dbReference type="InterPro" id="IPR037522">
    <property type="entry name" value="HD_GYP_dom"/>
</dbReference>
<dbReference type="AlphaFoldDB" id="A0A845F387"/>
<dbReference type="PANTHER" id="PTHR43155:SF2">
    <property type="entry name" value="CYCLIC DI-GMP PHOSPHODIESTERASE PA4108"/>
    <property type="match status" value="1"/>
</dbReference>
<dbReference type="PROSITE" id="PS51832">
    <property type="entry name" value="HD_GYP"/>
    <property type="match status" value="1"/>
</dbReference>
<dbReference type="CDD" id="cd00077">
    <property type="entry name" value="HDc"/>
    <property type="match status" value="1"/>
</dbReference>
<sequence length="214" mass="25408">MNMKKCTLHGHAHLFSYQSLQLMELLRHHDPSSFHHSVQSTSYFIDFCLHYNLHSLLKPVILQSVLLHDIGMLLVPKEILQQNRPLTLSEKRDLEQHPELGIEILSDYPEIDFEHSLLLHHHENSDGSGYPDHMLKEQLPFAVNLLRVIDSYTAMTMDRPYRLKRSYQDAIHELKKHRNLYDPRCTFLFVAYMEKRLKGENILLHYFDYVPHQK</sequence>
<dbReference type="PANTHER" id="PTHR43155">
    <property type="entry name" value="CYCLIC DI-GMP PHOSPHODIESTERASE PA4108-RELATED"/>
    <property type="match status" value="1"/>
</dbReference>
<dbReference type="Pfam" id="PF13487">
    <property type="entry name" value="HD_5"/>
    <property type="match status" value="1"/>
</dbReference>
<gene>
    <name evidence="2" type="ORF">GLW07_17450</name>
</gene>
<dbReference type="InterPro" id="IPR003607">
    <property type="entry name" value="HD/PDEase_dom"/>
</dbReference>
<evidence type="ECO:0000259" key="1">
    <source>
        <dbReference type="PROSITE" id="PS51832"/>
    </source>
</evidence>
<dbReference type="SUPFAM" id="SSF109604">
    <property type="entry name" value="HD-domain/PDEase-like"/>
    <property type="match status" value="1"/>
</dbReference>
<dbReference type="Gene3D" id="1.10.3210.10">
    <property type="entry name" value="Hypothetical protein af1432"/>
    <property type="match status" value="1"/>
</dbReference>
<comment type="caution">
    <text evidence="2">The sequence shown here is derived from an EMBL/GenBank/DDBJ whole genome shotgun (WGS) entry which is preliminary data.</text>
</comment>
<name>A0A845F387_9BACL</name>
<accession>A0A845F387</accession>
<dbReference type="Proteomes" id="UP000447833">
    <property type="component" value="Unassembled WGS sequence"/>
</dbReference>
<protein>
    <submittedName>
        <fullName evidence="2">HD domain-containing protein</fullName>
    </submittedName>
</protein>
<dbReference type="EMBL" id="WMEY01000005">
    <property type="protein sequence ID" value="MYL65146.1"/>
    <property type="molecule type" value="Genomic_DNA"/>
</dbReference>
<feature type="domain" description="HD-GYP" evidence="1">
    <location>
        <begin position="11"/>
        <end position="205"/>
    </location>
</feature>
<organism evidence="2 3">
    <name type="scientific">Guptibacillus hwajinpoensis</name>
    <dbReference type="NCBI Taxonomy" id="208199"/>
    <lineage>
        <taxon>Bacteria</taxon>
        <taxon>Bacillati</taxon>
        <taxon>Bacillota</taxon>
        <taxon>Bacilli</taxon>
        <taxon>Bacillales</taxon>
        <taxon>Guptibacillaceae</taxon>
        <taxon>Guptibacillus</taxon>
    </lineage>
</organism>